<protein>
    <recommendedName>
        <fullName evidence="1">G domain-containing protein</fullName>
    </recommendedName>
</protein>
<comment type="caution">
    <text evidence="2">The sequence shown here is derived from an EMBL/GenBank/DDBJ whole genome shotgun (WGS) entry which is preliminary data.</text>
</comment>
<dbReference type="Proteomes" id="UP000518300">
    <property type="component" value="Unassembled WGS sequence"/>
</dbReference>
<reference evidence="2 3" key="1">
    <citation type="submission" date="2020-04" db="EMBL/GenBank/DDBJ databases">
        <title>Draft genome of Pyxidicoccus fallax type strain.</title>
        <authorList>
            <person name="Whitworth D.E."/>
        </authorList>
    </citation>
    <scope>NUCLEOTIDE SEQUENCE [LARGE SCALE GENOMIC DNA]</scope>
    <source>
        <strain evidence="2 3">DSM 14698</strain>
    </source>
</reference>
<name>A0A848LQ43_9BACT</name>
<accession>A0A848LQ43</accession>
<organism evidence="2 3">
    <name type="scientific">Pyxidicoccus fallax</name>
    <dbReference type="NCBI Taxonomy" id="394095"/>
    <lineage>
        <taxon>Bacteria</taxon>
        <taxon>Pseudomonadati</taxon>
        <taxon>Myxococcota</taxon>
        <taxon>Myxococcia</taxon>
        <taxon>Myxococcales</taxon>
        <taxon>Cystobacterineae</taxon>
        <taxon>Myxococcaceae</taxon>
        <taxon>Pyxidicoccus</taxon>
    </lineage>
</organism>
<feature type="domain" description="G" evidence="1">
    <location>
        <begin position="65"/>
        <end position="217"/>
    </location>
</feature>
<dbReference type="AlphaFoldDB" id="A0A848LQ43"/>
<dbReference type="InterPro" id="IPR027417">
    <property type="entry name" value="P-loop_NTPase"/>
</dbReference>
<evidence type="ECO:0000259" key="1">
    <source>
        <dbReference type="Pfam" id="PF01926"/>
    </source>
</evidence>
<dbReference type="InterPro" id="IPR006073">
    <property type="entry name" value="GTP-bd"/>
</dbReference>
<evidence type="ECO:0000313" key="2">
    <source>
        <dbReference type="EMBL" id="NMO19604.1"/>
    </source>
</evidence>
<evidence type="ECO:0000313" key="3">
    <source>
        <dbReference type="Proteomes" id="UP000518300"/>
    </source>
</evidence>
<dbReference type="SUPFAM" id="SSF52540">
    <property type="entry name" value="P-loop containing nucleoside triphosphate hydrolases"/>
    <property type="match status" value="1"/>
</dbReference>
<proteinExistence type="predicted"/>
<dbReference type="GO" id="GO:0005525">
    <property type="term" value="F:GTP binding"/>
    <property type="evidence" value="ECO:0007669"/>
    <property type="project" value="InterPro"/>
</dbReference>
<dbReference type="Pfam" id="PF01926">
    <property type="entry name" value="MMR_HSR1"/>
    <property type="match status" value="1"/>
</dbReference>
<sequence>MVRGLPVMRDPYALRTSLASALDALPAPERFPEAPDADAARRLAERLRRDLLPRLGSADAPLLLVAIAGPNNVGKSTLFNALVGAALSPARPEGGLTKQCLAAAHPETWTGPLKEFLTRRYDTMPVASGDAAPVDQPGPPGRLYLVLADAVPRGLLVMDTPDFDSVYRDNRERAEALLVTVDVLVFVVSRQTYQNAALVDFLRAAVGHGRPYLLVYNEATREEVARGHLDKLAADVGHPPMARYLAPHQPDVEAGLKPLATEPLDGRPPLAALLGQAEHARELKARALEASLADARAELEVVARAASRSAQEPDRLRQRLRHELNGVGAQAALKAVPADVLIDAFRDELDARSNFHKWVRLPFRGLATALTFVSRKVRQSFTGPEPEGAQTPTLAVDESMKDGVRKLVDAFAPEVAAWRGDAATRAKLAEAFGPATLGKLEEPLGFETLHAHAADRATLYAFCRELVAAELQGGMREELLQALTTLVYSVPSGAAAAVTVATGGFGHDAVVWAGTLLSTPLMERFVDLLGAQVRARVTRKWADAHGATLARALETRFFSDVLGHLDGLTQDWTQTAARLDETRASLS</sequence>
<dbReference type="EMBL" id="JABBJJ010000194">
    <property type="protein sequence ID" value="NMO19604.1"/>
    <property type="molecule type" value="Genomic_DNA"/>
</dbReference>
<gene>
    <name evidence="2" type="ORF">HG543_32720</name>
</gene>
<dbReference type="Gene3D" id="3.40.50.300">
    <property type="entry name" value="P-loop containing nucleotide triphosphate hydrolases"/>
    <property type="match status" value="1"/>
</dbReference>
<keyword evidence="3" id="KW-1185">Reference proteome</keyword>